<name>A0A1V0S9V5_9VIRU</name>
<dbReference type="InterPro" id="IPR012337">
    <property type="entry name" value="RNaseH-like_sf"/>
</dbReference>
<organism evidence="1">
    <name type="scientific">Catovirus CTV1</name>
    <dbReference type="NCBI Taxonomy" id="1977631"/>
    <lineage>
        <taxon>Viruses</taxon>
        <taxon>Varidnaviria</taxon>
        <taxon>Bamfordvirae</taxon>
        <taxon>Nucleocytoviricota</taxon>
        <taxon>Megaviricetes</taxon>
        <taxon>Imitervirales</taxon>
        <taxon>Mimiviridae</taxon>
        <taxon>Klosneuvirinae</taxon>
        <taxon>Catovirus</taxon>
    </lineage>
</organism>
<dbReference type="EMBL" id="KY684083">
    <property type="protein sequence ID" value="ARF08479.1"/>
    <property type="molecule type" value="Genomic_DNA"/>
</dbReference>
<keyword evidence="1" id="KW-0269">Exonuclease</keyword>
<dbReference type="GO" id="GO:0003676">
    <property type="term" value="F:nucleic acid binding"/>
    <property type="evidence" value="ECO:0007669"/>
    <property type="project" value="InterPro"/>
</dbReference>
<accession>A0A1V0S9V5</accession>
<dbReference type="GO" id="GO:0004527">
    <property type="term" value="F:exonuclease activity"/>
    <property type="evidence" value="ECO:0007669"/>
    <property type="project" value="UniProtKB-KW"/>
</dbReference>
<reference evidence="1" key="1">
    <citation type="journal article" date="2017" name="Science">
        <title>Giant viruses with an expanded complement of translation system components.</title>
        <authorList>
            <person name="Schulz F."/>
            <person name="Yutin N."/>
            <person name="Ivanova N.N."/>
            <person name="Ortega D.R."/>
            <person name="Lee T.K."/>
            <person name="Vierheilig J."/>
            <person name="Daims H."/>
            <person name="Horn M."/>
            <person name="Wagner M."/>
            <person name="Jensen G.J."/>
            <person name="Kyrpides N.C."/>
            <person name="Koonin E.V."/>
            <person name="Woyke T."/>
        </authorList>
    </citation>
    <scope>NUCLEOTIDE SEQUENCE</scope>
    <source>
        <strain evidence="1">CTV1</strain>
    </source>
</reference>
<sequence length="222" mass="25948">MRLADIKGKNILIFDLETTGFPTKKKGFKIGKDEYYDYTDNSKYDSSRIVSVAWVFINNCESKKLNNININEYIRKPIDFDRIDNSNIHNITHQMAKQNGELLSNILNYKGLAYAIKNCDIVVGHNCLFDLFILINECHRLKFNNCINKLKSILDNKKYFCTGEYGRDICKFPMKFNKNYKYKMPTLSELYCHYYKVLPKGIHNAKVDVSLLVDIIKKIIDV</sequence>
<proteinExistence type="predicted"/>
<dbReference type="SUPFAM" id="SSF53098">
    <property type="entry name" value="Ribonuclease H-like"/>
    <property type="match status" value="1"/>
</dbReference>
<protein>
    <submittedName>
        <fullName evidence="1">DEDDh 3'-5' exonuclease</fullName>
    </submittedName>
</protein>
<keyword evidence="1" id="KW-0378">Hydrolase</keyword>
<gene>
    <name evidence="1" type="ORF">Catovirus_1_529</name>
</gene>
<dbReference type="Gene3D" id="3.30.420.10">
    <property type="entry name" value="Ribonuclease H-like superfamily/Ribonuclease H"/>
    <property type="match status" value="1"/>
</dbReference>
<evidence type="ECO:0000313" key="1">
    <source>
        <dbReference type="EMBL" id="ARF08479.1"/>
    </source>
</evidence>
<keyword evidence="1" id="KW-0540">Nuclease</keyword>
<dbReference type="CDD" id="cd06127">
    <property type="entry name" value="DEDDh"/>
    <property type="match status" value="1"/>
</dbReference>
<dbReference type="InterPro" id="IPR036397">
    <property type="entry name" value="RNaseH_sf"/>
</dbReference>